<proteinExistence type="inferred from homology"/>
<dbReference type="PANTHER" id="PTHR43179">
    <property type="entry name" value="RHAMNOSYLTRANSFERASE WBBL"/>
    <property type="match status" value="1"/>
</dbReference>
<comment type="caution">
    <text evidence="4">The sequence shown here is derived from an EMBL/GenBank/DDBJ whole genome shotgun (WGS) entry which is preliminary data.</text>
</comment>
<dbReference type="CDD" id="cd00761">
    <property type="entry name" value="Glyco_tranf_GTA_type"/>
    <property type="match status" value="1"/>
</dbReference>
<comment type="similarity">
    <text evidence="1">Belongs to the glycosyltransferase 2 family.</text>
</comment>
<dbReference type="PANTHER" id="PTHR43179:SF12">
    <property type="entry name" value="GALACTOFURANOSYLTRANSFERASE GLFT2"/>
    <property type="match status" value="1"/>
</dbReference>
<keyword evidence="3" id="KW-0808">Transferase</keyword>
<evidence type="ECO:0000256" key="3">
    <source>
        <dbReference type="ARBA" id="ARBA00022679"/>
    </source>
</evidence>
<name>A0ABT2LLX3_9HYPH</name>
<dbReference type="EMBL" id="JAOCZP010000003">
    <property type="protein sequence ID" value="MCT7375581.1"/>
    <property type="molecule type" value="Genomic_DNA"/>
</dbReference>
<evidence type="ECO:0000256" key="2">
    <source>
        <dbReference type="ARBA" id="ARBA00022676"/>
    </source>
</evidence>
<evidence type="ECO:0000256" key="1">
    <source>
        <dbReference type="ARBA" id="ARBA00006739"/>
    </source>
</evidence>
<accession>A0ABT2LLX3</accession>
<dbReference type="SUPFAM" id="SSF53448">
    <property type="entry name" value="Nucleotide-diphospho-sugar transferases"/>
    <property type="match status" value="1"/>
</dbReference>
<dbReference type="Proteomes" id="UP001320831">
    <property type="component" value="Unassembled WGS sequence"/>
</dbReference>
<dbReference type="InterPro" id="IPR029044">
    <property type="entry name" value="Nucleotide-diphossugar_trans"/>
</dbReference>
<reference evidence="4 5" key="1">
    <citation type="submission" date="2022-09" db="EMBL/GenBank/DDBJ databases">
        <title>Chelativorans salina sp. nov., a novel slightly halophilic bacterium isolated from a saline lake sediment enrichment.</title>
        <authorList>
            <person name="Gao L."/>
            <person name="Fang B.-Z."/>
            <person name="Li W.-J."/>
        </authorList>
    </citation>
    <scope>NUCLEOTIDE SEQUENCE [LARGE SCALE GENOMIC DNA]</scope>
    <source>
        <strain evidence="4 5">EGI FJ00035</strain>
    </source>
</reference>
<dbReference type="Gene3D" id="3.90.550.10">
    <property type="entry name" value="Spore Coat Polysaccharide Biosynthesis Protein SpsA, Chain A"/>
    <property type="match status" value="1"/>
</dbReference>
<protein>
    <submittedName>
        <fullName evidence="4">Glycosyltransferase family 2 protein</fullName>
    </submittedName>
</protein>
<keyword evidence="5" id="KW-1185">Reference proteome</keyword>
<sequence length="301" mass="33361">MAQASGTRFAIGIATSGRREILKTLLPHLARQVRRPDEVVICAAREDDVDMEALDAIGLDIRVLVSERGLCRQRNHILRNVPAADILLFLDDDFLMAPSYVDETERIFVSEPSVIMCTGTVDADGITGPGIDISEALAIIDRGRHDPADASDDPQTIYNAYGCNMAVRMATVRTEGLAFDENLPLYGWLEDVDFSRQMARHGKIVISRRLRGVHLGTKSGRTSGVRFGYSQIANPIYLVRKKTMSLRHASVQIARNLLANTIKLFTPEPWVDRKGRFKGNIRALADLLRGRLAPQNVAALE</sequence>
<evidence type="ECO:0000313" key="5">
    <source>
        <dbReference type="Proteomes" id="UP001320831"/>
    </source>
</evidence>
<dbReference type="RefSeq" id="WP_260902634.1">
    <property type="nucleotide sequence ID" value="NZ_JAOCZP010000003.1"/>
</dbReference>
<organism evidence="4 5">
    <name type="scientific">Chelativorans salis</name>
    <dbReference type="NCBI Taxonomy" id="2978478"/>
    <lineage>
        <taxon>Bacteria</taxon>
        <taxon>Pseudomonadati</taxon>
        <taxon>Pseudomonadota</taxon>
        <taxon>Alphaproteobacteria</taxon>
        <taxon>Hyphomicrobiales</taxon>
        <taxon>Phyllobacteriaceae</taxon>
        <taxon>Chelativorans</taxon>
    </lineage>
</organism>
<keyword evidence="2" id="KW-0328">Glycosyltransferase</keyword>
<gene>
    <name evidence="4" type="ORF">N5A92_11115</name>
</gene>
<evidence type="ECO:0000313" key="4">
    <source>
        <dbReference type="EMBL" id="MCT7375581.1"/>
    </source>
</evidence>